<feature type="domain" description="HTH cro/C1-type" evidence="2">
    <location>
        <begin position="16"/>
        <end position="70"/>
    </location>
</feature>
<dbReference type="InterPro" id="IPR013096">
    <property type="entry name" value="Cupin_2"/>
</dbReference>
<dbReference type="CDD" id="cd02209">
    <property type="entry name" value="cupin_XRE_C"/>
    <property type="match status" value="1"/>
</dbReference>
<dbReference type="SMART" id="SM00530">
    <property type="entry name" value="HTH_XRE"/>
    <property type="match status" value="1"/>
</dbReference>
<dbReference type="GO" id="GO:0003677">
    <property type="term" value="F:DNA binding"/>
    <property type="evidence" value="ECO:0007669"/>
    <property type="project" value="UniProtKB-KW"/>
</dbReference>
<name>A0AA97GUS5_9ACTN</name>
<dbReference type="InterPro" id="IPR001387">
    <property type="entry name" value="Cro/C1-type_HTH"/>
</dbReference>
<dbReference type="SUPFAM" id="SSF47413">
    <property type="entry name" value="lambda repressor-like DNA-binding domains"/>
    <property type="match status" value="1"/>
</dbReference>
<keyword evidence="1" id="KW-0238">DNA-binding</keyword>
<dbReference type="GO" id="GO:0005829">
    <property type="term" value="C:cytosol"/>
    <property type="evidence" value="ECO:0007669"/>
    <property type="project" value="TreeGrafter"/>
</dbReference>
<evidence type="ECO:0000313" key="3">
    <source>
        <dbReference type="EMBL" id="WOC11877.1"/>
    </source>
</evidence>
<dbReference type="PANTHER" id="PTHR46797:SF1">
    <property type="entry name" value="METHYLPHOSPHONATE SYNTHASE"/>
    <property type="match status" value="1"/>
</dbReference>
<dbReference type="RefSeq" id="WP_420041154.1">
    <property type="nucleotide sequence ID" value="NZ_CP128986.1"/>
</dbReference>
<dbReference type="PROSITE" id="PS50943">
    <property type="entry name" value="HTH_CROC1"/>
    <property type="match status" value="1"/>
</dbReference>
<dbReference type="PANTHER" id="PTHR46797">
    <property type="entry name" value="HTH-TYPE TRANSCRIPTIONAL REGULATOR"/>
    <property type="match status" value="1"/>
</dbReference>
<accession>A0AA97GUS5</accession>
<dbReference type="CDD" id="cd00093">
    <property type="entry name" value="HTH_XRE"/>
    <property type="match status" value="1"/>
</dbReference>
<reference evidence="3" key="1">
    <citation type="submission" date="2023-06" db="EMBL/GenBank/DDBJ databases">
        <title>Gordonia sp. nov. and Pseudochrobactrum sp. nov., two species isolated from the burying beetle Nicrophorus vespilloides.</title>
        <authorList>
            <person name="Poehlein A."/>
            <person name="Guzman J."/>
            <person name="Daniel R."/>
            <person name="Vilcinskas A."/>
        </authorList>
    </citation>
    <scope>NUCLEOTIDE SEQUENCE</scope>
    <source>
        <strain evidence="3">MP11Mi</strain>
    </source>
</reference>
<dbReference type="EMBL" id="CP128986">
    <property type="protein sequence ID" value="WOC11877.1"/>
    <property type="molecule type" value="Genomic_DNA"/>
</dbReference>
<dbReference type="Pfam" id="PF01381">
    <property type="entry name" value="HTH_3"/>
    <property type="match status" value="1"/>
</dbReference>
<evidence type="ECO:0000256" key="1">
    <source>
        <dbReference type="ARBA" id="ARBA00023125"/>
    </source>
</evidence>
<proteinExistence type="predicted"/>
<protein>
    <recommendedName>
        <fullName evidence="2">HTH cro/C1-type domain-containing protein</fullName>
    </recommendedName>
</protein>
<dbReference type="InterPro" id="IPR011051">
    <property type="entry name" value="RmlC_Cupin_sf"/>
</dbReference>
<dbReference type="Gene3D" id="2.60.120.10">
    <property type="entry name" value="Jelly Rolls"/>
    <property type="match status" value="1"/>
</dbReference>
<dbReference type="Pfam" id="PF07883">
    <property type="entry name" value="Cupin_2"/>
    <property type="match status" value="1"/>
</dbReference>
<gene>
    <name evidence="3" type="ORF">MP11Mi_09570</name>
</gene>
<organism evidence="3">
    <name type="scientific">Gordonia sp. MP11Mi</name>
    <dbReference type="NCBI Taxonomy" id="3022769"/>
    <lineage>
        <taxon>Bacteria</taxon>
        <taxon>Bacillati</taxon>
        <taxon>Actinomycetota</taxon>
        <taxon>Actinomycetes</taxon>
        <taxon>Mycobacteriales</taxon>
        <taxon>Gordoniaceae</taxon>
        <taxon>Gordonia</taxon>
    </lineage>
</organism>
<dbReference type="SUPFAM" id="SSF51182">
    <property type="entry name" value="RmlC-like cupins"/>
    <property type="match status" value="1"/>
</dbReference>
<dbReference type="Gene3D" id="1.10.260.40">
    <property type="entry name" value="lambda repressor-like DNA-binding domains"/>
    <property type="match status" value="1"/>
</dbReference>
<dbReference type="AlphaFoldDB" id="A0AA97GUS5"/>
<dbReference type="InterPro" id="IPR010982">
    <property type="entry name" value="Lambda_DNA-bd_dom_sf"/>
</dbReference>
<dbReference type="InterPro" id="IPR014710">
    <property type="entry name" value="RmlC-like_jellyroll"/>
</dbReference>
<dbReference type="GO" id="GO:0003700">
    <property type="term" value="F:DNA-binding transcription factor activity"/>
    <property type="evidence" value="ECO:0007669"/>
    <property type="project" value="TreeGrafter"/>
</dbReference>
<evidence type="ECO:0000259" key="2">
    <source>
        <dbReference type="PROSITE" id="PS50943"/>
    </source>
</evidence>
<sequence length="184" mass="19630">MAESKHRDDSWIGRRVAQHRKDRGWTLTEVADKVGLSSTQLSRIESGTRQSSIGTLIEIAHAFGVSLSQLVDEQFASSYHVTRVDDRVQNTSANGSLASLSGAYPGLQAIHLTIVNGTSAPDARHVGEEWLYVLSGTVDVRIGADSIALGVGDAIHFPSQVAHQVSNPVPDPAEILLVSTAHTG</sequence>
<dbReference type="InterPro" id="IPR050807">
    <property type="entry name" value="TransReg_Diox_bact_type"/>
</dbReference>